<keyword evidence="5" id="KW-1185">Reference proteome</keyword>
<dbReference type="PANTHER" id="PTHR10204:SF34">
    <property type="entry name" value="NAD(P)H DEHYDROGENASE [QUINONE] 1 ISOFORM 1"/>
    <property type="match status" value="1"/>
</dbReference>
<dbReference type="SUPFAM" id="SSF52218">
    <property type="entry name" value="Flavoproteins"/>
    <property type="match status" value="1"/>
</dbReference>
<evidence type="ECO:0000256" key="2">
    <source>
        <dbReference type="ARBA" id="ARBA00023002"/>
    </source>
</evidence>
<proteinExistence type="inferred from homology"/>
<name>A0ABT0S9B0_9SPHN</name>
<organism evidence="4 5">
    <name type="scientific">Sphingomonas brevis</name>
    <dbReference type="NCBI Taxonomy" id="2908206"/>
    <lineage>
        <taxon>Bacteria</taxon>
        <taxon>Pseudomonadati</taxon>
        <taxon>Pseudomonadota</taxon>
        <taxon>Alphaproteobacteria</taxon>
        <taxon>Sphingomonadales</taxon>
        <taxon>Sphingomonadaceae</taxon>
        <taxon>Sphingomonas</taxon>
    </lineage>
</organism>
<dbReference type="RefSeq" id="WP_249915394.1">
    <property type="nucleotide sequence ID" value="NZ_JAMGBB010000001.1"/>
</dbReference>
<dbReference type="EMBL" id="JAMGBB010000001">
    <property type="protein sequence ID" value="MCL6740986.1"/>
    <property type="molecule type" value="Genomic_DNA"/>
</dbReference>
<gene>
    <name evidence="4" type="ORF">LZ518_07565</name>
</gene>
<feature type="domain" description="Flavodoxin-like fold" evidence="3">
    <location>
        <begin position="20"/>
        <end position="189"/>
    </location>
</feature>
<accession>A0ABT0S9B0</accession>
<evidence type="ECO:0000313" key="4">
    <source>
        <dbReference type="EMBL" id="MCL6740986.1"/>
    </source>
</evidence>
<dbReference type="Pfam" id="PF02525">
    <property type="entry name" value="Flavodoxin_2"/>
    <property type="match status" value="1"/>
</dbReference>
<dbReference type="PANTHER" id="PTHR10204">
    <property type="entry name" value="NAD P H OXIDOREDUCTASE-RELATED"/>
    <property type="match status" value="1"/>
</dbReference>
<dbReference type="Proteomes" id="UP001165383">
    <property type="component" value="Unassembled WGS sequence"/>
</dbReference>
<evidence type="ECO:0000259" key="3">
    <source>
        <dbReference type="Pfam" id="PF02525"/>
    </source>
</evidence>
<comment type="caution">
    <text evidence="4">The sequence shown here is derived from an EMBL/GenBank/DDBJ whole genome shotgun (WGS) entry which is preliminary data.</text>
</comment>
<reference evidence="4" key="1">
    <citation type="submission" date="2022-05" db="EMBL/GenBank/DDBJ databases">
        <authorList>
            <person name="Jo J.-H."/>
            <person name="Im W.-T."/>
        </authorList>
    </citation>
    <scope>NUCLEOTIDE SEQUENCE</scope>
    <source>
        <strain evidence="4">RB56-2</strain>
    </source>
</reference>
<protein>
    <submittedName>
        <fullName evidence="4">NAD(P)H-dependent oxidoreductase</fullName>
    </submittedName>
</protein>
<comment type="similarity">
    <text evidence="1">Belongs to the NAD(P)H dehydrogenase (quinone) family.</text>
</comment>
<dbReference type="InterPro" id="IPR051545">
    <property type="entry name" value="NAD(P)H_dehydrogenase_qn"/>
</dbReference>
<dbReference type="InterPro" id="IPR003680">
    <property type="entry name" value="Flavodoxin_fold"/>
</dbReference>
<dbReference type="InterPro" id="IPR029039">
    <property type="entry name" value="Flavoprotein-like_sf"/>
</dbReference>
<evidence type="ECO:0000256" key="1">
    <source>
        <dbReference type="ARBA" id="ARBA00006252"/>
    </source>
</evidence>
<sequence length="224" mass="24992">MEAGDQTQDPQRQERATVQHLLILGHPDPRSFNHAVAARYVEVAQSNYQAVEIRDLYAMGFDPLLKDIERPQTRPGVCGPDVRHELNLVERSDVITFVYPLWFGTPPAIIKGYIDRVFSAAFQLSDLKRERTIGSCSGKSLALFTSSASTGQWLDEQGVMTSLQQSFGQYLASIFGFSNRYYFHADSVVTDMGKALAEQHLYDVGEKARLICAQAAAARHHANL</sequence>
<dbReference type="Gene3D" id="3.40.50.360">
    <property type="match status" value="1"/>
</dbReference>
<keyword evidence="2" id="KW-0560">Oxidoreductase</keyword>
<evidence type="ECO:0000313" key="5">
    <source>
        <dbReference type="Proteomes" id="UP001165383"/>
    </source>
</evidence>